<dbReference type="OrthoDB" id="10253092at2759"/>
<dbReference type="InterPro" id="IPR018978">
    <property type="entry name" value="SDO1/SBDS_central"/>
</dbReference>
<feature type="region of interest" description="Disordered" evidence="8">
    <location>
        <begin position="144"/>
        <end position="163"/>
    </location>
</feature>
<dbReference type="Pfam" id="PF09377">
    <property type="entry name" value="SBDS_domain_II"/>
    <property type="match status" value="1"/>
</dbReference>
<evidence type="ECO:0000256" key="7">
    <source>
        <dbReference type="ARBA" id="ARBA00049708"/>
    </source>
</evidence>
<dbReference type="AlphaFoldDB" id="A0A6A6J8B1"/>
<evidence type="ECO:0000259" key="9">
    <source>
        <dbReference type="Pfam" id="PF01172"/>
    </source>
</evidence>
<evidence type="ECO:0000256" key="2">
    <source>
        <dbReference type="ARBA" id="ARBA00004496"/>
    </source>
</evidence>
<dbReference type="Gene3D" id="3.30.70.240">
    <property type="match status" value="1"/>
</dbReference>
<keyword evidence="13" id="KW-1185">Reference proteome</keyword>
<evidence type="ECO:0000256" key="3">
    <source>
        <dbReference type="ARBA" id="ARBA00007433"/>
    </source>
</evidence>
<dbReference type="EMBL" id="ML986531">
    <property type="protein sequence ID" value="KAF2271876.1"/>
    <property type="molecule type" value="Genomic_DNA"/>
</dbReference>
<evidence type="ECO:0000259" key="11">
    <source>
        <dbReference type="Pfam" id="PF20268"/>
    </source>
</evidence>
<dbReference type="GO" id="GO:0042256">
    <property type="term" value="P:cytosolic ribosome assembly"/>
    <property type="evidence" value="ECO:0007669"/>
    <property type="project" value="InterPro"/>
</dbReference>
<reference evidence="12" key="1">
    <citation type="journal article" date="2020" name="Stud. Mycol.">
        <title>101 Dothideomycetes genomes: a test case for predicting lifestyles and emergence of pathogens.</title>
        <authorList>
            <person name="Haridas S."/>
            <person name="Albert R."/>
            <person name="Binder M."/>
            <person name="Bloem J."/>
            <person name="Labutti K."/>
            <person name="Salamov A."/>
            <person name="Andreopoulos B."/>
            <person name="Baker S."/>
            <person name="Barry K."/>
            <person name="Bills G."/>
            <person name="Bluhm B."/>
            <person name="Cannon C."/>
            <person name="Castanera R."/>
            <person name="Culley D."/>
            <person name="Daum C."/>
            <person name="Ezra D."/>
            <person name="Gonzalez J."/>
            <person name="Henrissat B."/>
            <person name="Kuo A."/>
            <person name="Liang C."/>
            <person name="Lipzen A."/>
            <person name="Lutzoni F."/>
            <person name="Magnuson J."/>
            <person name="Mondo S."/>
            <person name="Nolan M."/>
            <person name="Ohm R."/>
            <person name="Pangilinan J."/>
            <person name="Park H.-J."/>
            <person name="Ramirez L."/>
            <person name="Alfaro M."/>
            <person name="Sun H."/>
            <person name="Tritt A."/>
            <person name="Yoshinaga Y."/>
            <person name="Zwiers L.-H."/>
            <person name="Turgeon B."/>
            <person name="Goodwin S."/>
            <person name="Spatafora J."/>
            <person name="Crous P."/>
            <person name="Grigoriev I."/>
        </authorList>
    </citation>
    <scope>NUCLEOTIDE SEQUENCE</scope>
    <source>
        <strain evidence="12">CBS 379.55</strain>
    </source>
</reference>
<feature type="domain" description="Ribosome maturation protein SDO1/SBDS N-terminal" evidence="9">
    <location>
        <begin position="17"/>
        <end position="102"/>
    </location>
</feature>
<dbReference type="Pfam" id="PF01172">
    <property type="entry name" value="SBDS_N"/>
    <property type="match status" value="1"/>
</dbReference>
<dbReference type="Gene3D" id="3.30.1250.10">
    <property type="entry name" value="Ribosome maturation protein SBDS, N-terminal domain"/>
    <property type="match status" value="1"/>
</dbReference>
<evidence type="ECO:0000256" key="1">
    <source>
        <dbReference type="ARBA" id="ARBA00004123"/>
    </source>
</evidence>
<dbReference type="GO" id="GO:0005737">
    <property type="term" value="C:cytoplasm"/>
    <property type="evidence" value="ECO:0007669"/>
    <property type="project" value="UniProtKB-SubCell"/>
</dbReference>
<evidence type="ECO:0000256" key="5">
    <source>
        <dbReference type="ARBA" id="ARBA00022517"/>
    </source>
</evidence>
<dbReference type="InterPro" id="IPR019783">
    <property type="entry name" value="SDO1/SBDS_N"/>
</dbReference>
<feature type="domain" description="Ribosome maturation protein SDO1/SBDS C-terminal" evidence="11">
    <location>
        <begin position="225"/>
        <end position="288"/>
    </location>
</feature>
<feature type="compositionally biased region" description="Polar residues" evidence="8">
    <location>
        <begin position="144"/>
        <end position="153"/>
    </location>
</feature>
<sequence>MPTGIIQPSNQIKFTNLAVVRIKKGKKRFELACYKNKVMDWRNEVETDLDNVLQVRTVFANISRTQVASKADVAKEFSGMDEEEVLRFILRKGELQIGEKERHAQLDRVRNEVISMVAAKIVDPKTKRVYPPTMIEKALDQLSTQAARQQTGKAESGENAQLPKWTGVVPNKEAKPQALAAVKALVAHQPIPAMSAQMRLRVICPTSALKHTLKPAVKADDSEDVSKGEQKTQTVKDAIKSSFVKTESEDIGGDEWEIVGMVEPGTLKPLEQLIASQTKGRGRVEIIDTVIQQDDF</sequence>
<dbReference type="Proteomes" id="UP000800097">
    <property type="component" value="Unassembled WGS sequence"/>
</dbReference>
<dbReference type="GeneID" id="54549273"/>
<dbReference type="SUPFAM" id="SSF109728">
    <property type="entry name" value="Hypothetical protein AF0491, middle domain"/>
    <property type="match status" value="1"/>
</dbReference>
<dbReference type="RefSeq" id="XP_033649415.1">
    <property type="nucleotide sequence ID" value="XM_033796098.1"/>
</dbReference>
<accession>A0A6A6J8B1</accession>
<evidence type="ECO:0000256" key="8">
    <source>
        <dbReference type="SAM" id="MobiDB-lite"/>
    </source>
</evidence>
<comment type="subcellular location">
    <subcellularLocation>
        <location evidence="2">Cytoplasm</location>
    </subcellularLocation>
    <subcellularLocation>
        <location evidence="1">Nucleus</location>
    </subcellularLocation>
</comment>
<evidence type="ECO:0000256" key="4">
    <source>
        <dbReference type="ARBA" id="ARBA00022490"/>
    </source>
</evidence>
<keyword evidence="6" id="KW-0539">Nucleus</keyword>
<keyword evidence="5" id="KW-0690">Ribosome biogenesis</keyword>
<dbReference type="NCBIfam" id="TIGR00291">
    <property type="entry name" value="RNA_SBDS"/>
    <property type="match status" value="1"/>
</dbReference>
<evidence type="ECO:0000313" key="13">
    <source>
        <dbReference type="Proteomes" id="UP000800097"/>
    </source>
</evidence>
<name>A0A6A6J8B1_WESOR</name>
<dbReference type="PANTHER" id="PTHR10927:SF1">
    <property type="entry name" value="RIBOSOME MATURATION PROTEIN SBDS"/>
    <property type="match status" value="1"/>
</dbReference>
<comment type="similarity">
    <text evidence="3">Belongs to the SDO1/SBDS family.</text>
</comment>
<dbReference type="InterPro" id="IPR037188">
    <property type="entry name" value="Sdo1/SBDS_central_sf"/>
</dbReference>
<evidence type="ECO:0000256" key="6">
    <source>
        <dbReference type="ARBA" id="ARBA00023242"/>
    </source>
</evidence>
<dbReference type="GO" id="GO:0005634">
    <property type="term" value="C:nucleus"/>
    <property type="evidence" value="ECO:0007669"/>
    <property type="project" value="UniProtKB-SubCell"/>
</dbReference>
<dbReference type="Gene3D" id="1.10.10.900">
    <property type="entry name" value="SBDS protein C-terminal domain, subdomain 1"/>
    <property type="match status" value="1"/>
</dbReference>
<dbReference type="Pfam" id="PF20268">
    <property type="entry name" value="SBDS_C"/>
    <property type="match status" value="1"/>
</dbReference>
<dbReference type="InterPro" id="IPR046928">
    <property type="entry name" value="SDO1/SBDS_C"/>
</dbReference>
<dbReference type="InterPro" id="IPR036786">
    <property type="entry name" value="Ribosome_mat_SBDS_N_sf"/>
</dbReference>
<proteinExistence type="inferred from homology"/>
<protein>
    <submittedName>
        <fullName evidence="12">Shwachman-Bodian-diamond syndrome protein</fullName>
    </submittedName>
</protein>
<evidence type="ECO:0000313" key="12">
    <source>
        <dbReference type="EMBL" id="KAF2271876.1"/>
    </source>
</evidence>
<evidence type="ECO:0000259" key="10">
    <source>
        <dbReference type="Pfam" id="PF09377"/>
    </source>
</evidence>
<keyword evidence="4" id="KW-0963">Cytoplasm</keyword>
<organism evidence="12 13">
    <name type="scientific">Westerdykella ornata</name>
    <dbReference type="NCBI Taxonomy" id="318751"/>
    <lineage>
        <taxon>Eukaryota</taxon>
        <taxon>Fungi</taxon>
        <taxon>Dikarya</taxon>
        <taxon>Ascomycota</taxon>
        <taxon>Pezizomycotina</taxon>
        <taxon>Dothideomycetes</taxon>
        <taxon>Pleosporomycetidae</taxon>
        <taxon>Pleosporales</taxon>
        <taxon>Sporormiaceae</taxon>
        <taxon>Westerdykella</taxon>
    </lineage>
</organism>
<dbReference type="InterPro" id="IPR039100">
    <property type="entry name" value="Sdo1/SBDS-like"/>
</dbReference>
<comment type="subunit">
    <text evidence="7">Associates with the 60S ribosomal subunit.</text>
</comment>
<dbReference type="PANTHER" id="PTHR10927">
    <property type="entry name" value="RIBOSOME MATURATION PROTEIN SBDS"/>
    <property type="match status" value="1"/>
</dbReference>
<gene>
    <name evidence="12" type="ORF">EI97DRAFT_387016</name>
</gene>
<dbReference type="SUPFAM" id="SSF89895">
    <property type="entry name" value="FYSH domain"/>
    <property type="match status" value="1"/>
</dbReference>
<dbReference type="InterPro" id="IPR002140">
    <property type="entry name" value="Sdo1/SBDS"/>
</dbReference>
<feature type="domain" description="Ribosome maturation protein SDO1/SBDS central" evidence="10">
    <location>
        <begin position="111"/>
        <end position="192"/>
    </location>
</feature>